<dbReference type="InterPro" id="IPR007014">
    <property type="entry name" value="FUN14"/>
</dbReference>
<keyword evidence="5" id="KW-0472">Membrane</keyword>
<dbReference type="GO" id="GO:0000422">
    <property type="term" value="P:autophagy of mitochondrion"/>
    <property type="evidence" value="ECO:0007669"/>
    <property type="project" value="TreeGrafter"/>
</dbReference>
<comment type="similarity">
    <text evidence="2">Belongs to the FUN14 family.</text>
</comment>
<evidence type="ECO:0000256" key="4">
    <source>
        <dbReference type="ARBA" id="ARBA00022989"/>
    </source>
</evidence>
<dbReference type="Pfam" id="PF04930">
    <property type="entry name" value="FUN14"/>
    <property type="match status" value="1"/>
</dbReference>
<dbReference type="PANTHER" id="PTHR21346">
    <property type="entry name" value="FUN14 DOMAIN CONTAINING"/>
    <property type="match status" value="1"/>
</dbReference>
<comment type="subcellular location">
    <subcellularLocation>
        <location evidence="1">Mitochondrion outer membrane</location>
        <topology evidence="1">Multi-pass membrane protein</topology>
    </subcellularLocation>
</comment>
<evidence type="ECO:0000313" key="6">
    <source>
        <dbReference type="EMBL" id="CAD7447072.1"/>
    </source>
</evidence>
<dbReference type="GO" id="GO:0005741">
    <property type="term" value="C:mitochondrial outer membrane"/>
    <property type="evidence" value="ECO:0007669"/>
    <property type="project" value="UniProtKB-SubCell"/>
</dbReference>
<reference evidence="6" key="1">
    <citation type="submission" date="2020-11" db="EMBL/GenBank/DDBJ databases">
        <authorList>
            <person name="Tran Van P."/>
        </authorList>
    </citation>
    <scope>NUCLEOTIDE SEQUENCE</scope>
</reference>
<gene>
    <name evidence="6" type="ORF">TBIB3V08_LOCUS9389</name>
</gene>
<dbReference type="PANTHER" id="PTHR21346:SF0">
    <property type="entry name" value="RE45833P"/>
    <property type="match status" value="1"/>
</dbReference>
<keyword evidence="4" id="KW-1133">Transmembrane helix</keyword>
<sequence length="333" mass="37292">MGTGPIVTQCYTAGKKQIVVELLCMKEANSLMADRELHELLKVSVDRAVDHNSPHTSRYATREAQFVMDNSQFPNMPLWPRNVTPYAVTLSSTPAQVVGDIDVDSSGSFIKGTLDDIISKGMEQMVSKVCITGGHDALWDVPVVSIPNSGVKRVTLQIEQKLNAVRKSHYHIAIIIPRVKLKSQVKWSEWWETTCQQKAKWYHEVYGAKLATPWFSGVKGTLYTSKTTLVGMLTKCHARLVWFESQLGVLKVVFPKLFPTRPSHKCRFTGFITVRVGKAAAFAVGGSVLLLQVAHHQGYIKVNWDKVYKHVDKVADKVEKEATGQSPKWMEKV</sequence>
<proteinExistence type="inferred from homology"/>
<dbReference type="AlphaFoldDB" id="A0A7R9F4X6"/>
<evidence type="ECO:0000256" key="2">
    <source>
        <dbReference type="ARBA" id="ARBA00009160"/>
    </source>
</evidence>
<keyword evidence="3" id="KW-0812">Transmembrane</keyword>
<name>A0A7R9F4X6_9NEOP</name>
<dbReference type="EMBL" id="OD568532">
    <property type="protein sequence ID" value="CAD7447072.1"/>
    <property type="molecule type" value="Genomic_DNA"/>
</dbReference>
<evidence type="ECO:0000256" key="1">
    <source>
        <dbReference type="ARBA" id="ARBA00004374"/>
    </source>
</evidence>
<accession>A0A7R9F4X6</accession>
<protein>
    <submittedName>
        <fullName evidence="6">Uncharacterized protein</fullName>
    </submittedName>
</protein>
<evidence type="ECO:0000256" key="3">
    <source>
        <dbReference type="ARBA" id="ARBA00022692"/>
    </source>
</evidence>
<organism evidence="6">
    <name type="scientific">Timema bartmani</name>
    <dbReference type="NCBI Taxonomy" id="61472"/>
    <lineage>
        <taxon>Eukaryota</taxon>
        <taxon>Metazoa</taxon>
        <taxon>Ecdysozoa</taxon>
        <taxon>Arthropoda</taxon>
        <taxon>Hexapoda</taxon>
        <taxon>Insecta</taxon>
        <taxon>Pterygota</taxon>
        <taxon>Neoptera</taxon>
        <taxon>Polyneoptera</taxon>
        <taxon>Phasmatodea</taxon>
        <taxon>Timematodea</taxon>
        <taxon>Timematoidea</taxon>
        <taxon>Timematidae</taxon>
        <taxon>Timema</taxon>
    </lineage>
</organism>
<evidence type="ECO:0000256" key="5">
    <source>
        <dbReference type="ARBA" id="ARBA00023136"/>
    </source>
</evidence>